<sequence length="71" mass="7181">MTKPMTQTDASRIQSAQAKKGGGQVEKSSFSSRATKAGVRNASGKTPPPNGPSKTGNPSGGGRGNNPPSKR</sequence>
<proteinExistence type="predicted"/>
<name>A0A5C8LTC7_9GAMM</name>
<dbReference type="AlphaFoldDB" id="A0A5C8LTC7"/>
<evidence type="ECO:0000256" key="1">
    <source>
        <dbReference type="SAM" id="MobiDB-lite"/>
    </source>
</evidence>
<reference evidence="2 3" key="1">
    <citation type="submission" date="2019-08" db="EMBL/GenBank/DDBJ databases">
        <title>Draft genome analysis of Rheinheimera tangshanensis isolated from the roots of fresh rice plants (Oryza sativa).</title>
        <authorList>
            <person name="Yu Q."/>
            <person name="Qi Y."/>
            <person name="Zhang H."/>
            <person name="Pu J."/>
        </authorList>
    </citation>
    <scope>NUCLEOTIDE SEQUENCE [LARGE SCALE GENOMIC DNA]</scope>
    <source>
        <strain evidence="2 3">JA3-B52</strain>
    </source>
</reference>
<feature type="region of interest" description="Disordered" evidence="1">
    <location>
        <begin position="1"/>
        <end position="71"/>
    </location>
</feature>
<feature type="compositionally biased region" description="Polar residues" evidence="1">
    <location>
        <begin position="1"/>
        <end position="17"/>
    </location>
</feature>
<dbReference type="Proteomes" id="UP000321814">
    <property type="component" value="Unassembled WGS sequence"/>
</dbReference>
<keyword evidence="3" id="KW-1185">Reference proteome</keyword>
<comment type="caution">
    <text evidence="2">The sequence shown here is derived from an EMBL/GenBank/DDBJ whole genome shotgun (WGS) entry which is preliminary data.</text>
</comment>
<dbReference type="OrthoDB" id="9894653at2"/>
<dbReference type="EMBL" id="VRLR01000010">
    <property type="protein sequence ID" value="TXK79465.1"/>
    <property type="molecule type" value="Genomic_DNA"/>
</dbReference>
<accession>A0A5C8LTC7</accession>
<dbReference type="RefSeq" id="WP_127687189.1">
    <property type="nucleotide sequence ID" value="NZ_BAAAGC010000002.1"/>
</dbReference>
<evidence type="ECO:0000313" key="2">
    <source>
        <dbReference type="EMBL" id="TXK79465.1"/>
    </source>
</evidence>
<organism evidence="2 3">
    <name type="scientific">Rheinheimera tangshanensis</name>
    <dbReference type="NCBI Taxonomy" id="400153"/>
    <lineage>
        <taxon>Bacteria</taxon>
        <taxon>Pseudomonadati</taxon>
        <taxon>Pseudomonadota</taxon>
        <taxon>Gammaproteobacteria</taxon>
        <taxon>Chromatiales</taxon>
        <taxon>Chromatiaceae</taxon>
        <taxon>Rheinheimera</taxon>
    </lineage>
</organism>
<evidence type="ECO:0000313" key="3">
    <source>
        <dbReference type="Proteomes" id="UP000321814"/>
    </source>
</evidence>
<gene>
    <name evidence="2" type="ORF">FU839_14015</name>
</gene>
<protein>
    <recommendedName>
        <fullName evidence="4">SMP domain-containing protein</fullName>
    </recommendedName>
</protein>
<evidence type="ECO:0008006" key="4">
    <source>
        <dbReference type="Google" id="ProtNLM"/>
    </source>
</evidence>